<dbReference type="AlphaFoldDB" id="A0A1F8BB03"/>
<keyword evidence="2" id="KW-0472">Membrane</keyword>
<feature type="region of interest" description="Disordered" evidence="1">
    <location>
        <begin position="1"/>
        <end position="81"/>
    </location>
</feature>
<proteinExistence type="predicted"/>
<accession>A0A1F8BB03</accession>
<organism evidence="3 4">
    <name type="scientific">Candidatus Woesebacteria bacterium RIFCSPLOWO2_01_FULL_39_10b</name>
    <dbReference type="NCBI Taxonomy" id="1802517"/>
    <lineage>
        <taxon>Bacteria</taxon>
        <taxon>Candidatus Woeseibacteriota</taxon>
    </lineage>
</organism>
<comment type="caution">
    <text evidence="3">The sequence shown here is derived from an EMBL/GenBank/DDBJ whole genome shotgun (WGS) entry which is preliminary data.</text>
</comment>
<reference evidence="3 4" key="1">
    <citation type="journal article" date="2016" name="Nat. Commun.">
        <title>Thousands of microbial genomes shed light on interconnected biogeochemical processes in an aquifer system.</title>
        <authorList>
            <person name="Anantharaman K."/>
            <person name="Brown C.T."/>
            <person name="Hug L.A."/>
            <person name="Sharon I."/>
            <person name="Castelle C.J."/>
            <person name="Probst A.J."/>
            <person name="Thomas B.C."/>
            <person name="Singh A."/>
            <person name="Wilkins M.J."/>
            <person name="Karaoz U."/>
            <person name="Brodie E.L."/>
            <person name="Williams K.H."/>
            <person name="Hubbard S.S."/>
            <person name="Banfield J.F."/>
        </authorList>
    </citation>
    <scope>NUCLEOTIDE SEQUENCE [LARGE SCALE GENOMIC DNA]</scope>
</reference>
<evidence type="ECO:0000256" key="1">
    <source>
        <dbReference type="SAM" id="MobiDB-lite"/>
    </source>
</evidence>
<sequence length="333" mass="35894">MDDNTKINTPLKVTGTDKGGNSNQPVSNQPPINQNTDFPFSSGSSETTDTLTSTPVVSSPDEKNTNSNPQEMPKSNLDKPETVITSQHVPEKYGGRKVIATIFGILLLIGGVAAGVYSVMNQKLTRTDAWDCSIYEFKVSQDGVVSVKNGFHKKAPGQKADIYINGNLVKTCDVPAINPGDTVPICAVAGFEVGNFTWKVIGSEDCEDEGSHQTTPTPTFTPTPTESLTTTPTPPEIGAGCHNVKAFDNNWNELTSSQLSQLKTGDSIRFTIGGTTDQGAFDKARFKINGVVRPEVSNKKPASDEFYDEFIIPEGTESFTVEAQINHSQLGWL</sequence>
<evidence type="ECO:0000256" key="2">
    <source>
        <dbReference type="SAM" id="Phobius"/>
    </source>
</evidence>
<dbReference type="EMBL" id="MGHD01000002">
    <property type="protein sequence ID" value="OGM60859.1"/>
    <property type="molecule type" value="Genomic_DNA"/>
</dbReference>
<protein>
    <submittedName>
        <fullName evidence="3">Uncharacterized protein</fullName>
    </submittedName>
</protein>
<keyword evidence="2" id="KW-1133">Transmembrane helix</keyword>
<evidence type="ECO:0000313" key="4">
    <source>
        <dbReference type="Proteomes" id="UP000176404"/>
    </source>
</evidence>
<feature type="compositionally biased region" description="Low complexity" evidence="1">
    <location>
        <begin position="214"/>
        <end position="231"/>
    </location>
</feature>
<feature type="region of interest" description="Disordered" evidence="1">
    <location>
        <begin position="207"/>
        <end position="235"/>
    </location>
</feature>
<feature type="transmembrane region" description="Helical" evidence="2">
    <location>
        <begin position="98"/>
        <end position="120"/>
    </location>
</feature>
<name>A0A1F8BB03_9BACT</name>
<feature type="compositionally biased region" description="Polar residues" evidence="1">
    <location>
        <begin position="19"/>
        <end position="57"/>
    </location>
</feature>
<dbReference type="Proteomes" id="UP000176404">
    <property type="component" value="Unassembled WGS sequence"/>
</dbReference>
<keyword evidence="2" id="KW-0812">Transmembrane</keyword>
<gene>
    <name evidence="3" type="ORF">A2892_04360</name>
</gene>
<evidence type="ECO:0000313" key="3">
    <source>
        <dbReference type="EMBL" id="OGM60859.1"/>
    </source>
</evidence>
<dbReference type="STRING" id="1802517.A2892_04360"/>